<comment type="function">
    <text evidence="12">Catalyzes the ATP-dependent phosphorylation of L-homoserine to L-homoserine phosphate.</text>
</comment>
<dbReference type="NCBIfam" id="TIGR00191">
    <property type="entry name" value="thrB"/>
    <property type="match status" value="1"/>
</dbReference>
<keyword evidence="5 12" id="KW-0028">Amino-acid biosynthesis</keyword>
<dbReference type="Pfam" id="PF00288">
    <property type="entry name" value="GHMP_kinases_N"/>
    <property type="match status" value="1"/>
</dbReference>
<dbReference type="GO" id="GO:0005737">
    <property type="term" value="C:cytoplasm"/>
    <property type="evidence" value="ECO:0007669"/>
    <property type="project" value="UniProtKB-SubCell"/>
</dbReference>
<dbReference type="PROSITE" id="PS00627">
    <property type="entry name" value="GHMP_KINASES_ATP"/>
    <property type="match status" value="1"/>
</dbReference>
<evidence type="ECO:0000313" key="18">
    <source>
        <dbReference type="Proteomes" id="UP000251670"/>
    </source>
</evidence>
<feature type="binding site" evidence="12">
    <location>
        <begin position="88"/>
        <end position="98"/>
    </location>
    <ligand>
        <name>ATP</name>
        <dbReference type="ChEBI" id="CHEBI:30616"/>
    </ligand>
</feature>
<dbReference type="AlphaFoldDB" id="A0A2X2X775"/>
<evidence type="ECO:0000259" key="14">
    <source>
        <dbReference type="Pfam" id="PF08544"/>
    </source>
</evidence>
<dbReference type="InterPro" id="IPR036554">
    <property type="entry name" value="GHMP_kinase_C_sf"/>
</dbReference>
<dbReference type="EC" id="2.7.1.39" evidence="3 12"/>
<proteinExistence type="inferred from homology"/>
<keyword evidence="7 12" id="KW-0791">Threonine biosynthesis</keyword>
<comment type="similarity">
    <text evidence="2 12">Belongs to the GHMP kinase family. Homoserine kinase subfamily.</text>
</comment>
<dbReference type="GO" id="GO:0005524">
    <property type="term" value="F:ATP binding"/>
    <property type="evidence" value="ECO:0007669"/>
    <property type="project" value="UniProtKB-UniRule"/>
</dbReference>
<dbReference type="Gene3D" id="3.30.230.10">
    <property type="match status" value="1"/>
</dbReference>
<dbReference type="InterPro" id="IPR000870">
    <property type="entry name" value="Homoserine_kinase"/>
</dbReference>
<evidence type="ECO:0000256" key="9">
    <source>
        <dbReference type="ARBA" id="ARBA00022777"/>
    </source>
</evidence>
<keyword evidence="17" id="KW-1185">Reference proteome</keyword>
<dbReference type="PANTHER" id="PTHR20861">
    <property type="entry name" value="HOMOSERINE/4-DIPHOSPHOCYTIDYL-2-C-METHYL-D-ERYTHRITOL KINASE"/>
    <property type="match status" value="1"/>
</dbReference>
<dbReference type="GO" id="GO:0009088">
    <property type="term" value="P:threonine biosynthetic process"/>
    <property type="evidence" value="ECO:0007669"/>
    <property type="project" value="UniProtKB-UniRule"/>
</dbReference>
<dbReference type="Gene3D" id="3.30.70.890">
    <property type="entry name" value="GHMP kinase, C-terminal domain"/>
    <property type="match status" value="1"/>
</dbReference>
<gene>
    <name evidence="12 16" type="primary">thrB</name>
    <name evidence="16" type="ORF">NCTC13492_03075</name>
    <name evidence="15" type="ORF">SAMN05421542_3513</name>
</gene>
<dbReference type="EMBL" id="UAWB01000012">
    <property type="protein sequence ID" value="SQB46013.1"/>
    <property type="molecule type" value="Genomic_DNA"/>
</dbReference>
<dbReference type="InterPro" id="IPR006203">
    <property type="entry name" value="GHMP_knse_ATP-bd_CS"/>
</dbReference>
<dbReference type="NCBIfam" id="NF002288">
    <property type="entry name" value="PRK01212.1-4"/>
    <property type="match status" value="1"/>
</dbReference>
<dbReference type="InterPro" id="IPR014721">
    <property type="entry name" value="Ribsml_uS5_D2-typ_fold_subgr"/>
</dbReference>
<sequence length="311" mass="33498">MKKVKLKIPATVANLVCGFDILGMAVNEPYDEMEIRLLETPEIIIKHTDSFGLPEEPSKNVAGVVLSKIQEHFNLKNGFEVIIHKHIKPGSGLGSSAASAAGAAVGANIVLGNLMSKDEMVHFAMFGEELASGVRHADNIAPCIYGGITLVKSTDPIDIIPLNAPNLFVAAVHPQVEVKTSDSRQILKKNITLKSAVEQWGNIAGLVAGIEKNDFALIGRSLNDVIIEPVRSILIPRFDEIKSKSLQLGALGGGISGSGPSIFMLAEKKETAEKIAELMKTIYDEIKIDNFVYISKINPAGIEIIEEPKLD</sequence>
<reference evidence="15 17" key="1">
    <citation type="submission" date="2016-10" db="EMBL/GenBank/DDBJ databases">
        <authorList>
            <person name="Varghese N."/>
            <person name="Submissions S."/>
        </authorList>
    </citation>
    <scope>NUCLEOTIDE SEQUENCE [LARGE SCALE GENOMIC DNA]</scope>
    <source>
        <strain evidence="15 17">DSM 19299</strain>
    </source>
</reference>
<evidence type="ECO:0000256" key="11">
    <source>
        <dbReference type="ARBA" id="ARBA00049375"/>
    </source>
</evidence>
<evidence type="ECO:0000256" key="8">
    <source>
        <dbReference type="ARBA" id="ARBA00022741"/>
    </source>
</evidence>
<dbReference type="PRINTS" id="PR00958">
    <property type="entry name" value="HOMSERKINASE"/>
</dbReference>
<dbReference type="RefSeq" id="WP_089737746.1">
    <property type="nucleotide sequence ID" value="NZ_FNEG01000005.1"/>
</dbReference>
<dbReference type="PIRSF" id="PIRSF000676">
    <property type="entry name" value="Homoser_kin"/>
    <property type="match status" value="1"/>
</dbReference>
<reference evidence="16 18" key="2">
    <citation type="submission" date="2018-06" db="EMBL/GenBank/DDBJ databases">
        <authorList>
            <consortium name="Pathogen Informatics"/>
            <person name="Doyle S."/>
        </authorList>
    </citation>
    <scope>NUCLEOTIDE SEQUENCE [LARGE SCALE GENOMIC DNA]</scope>
    <source>
        <strain evidence="16 18">NCTC13492</strain>
    </source>
</reference>
<evidence type="ECO:0000256" key="12">
    <source>
        <dbReference type="HAMAP-Rule" id="MF_00384"/>
    </source>
</evidence>
<dbReference type="OrthoDB" id="9769912at2"/>
<comment type="pathway">
    <text evidence="1 12">Amino-acid biosynthesis; L-threonine biosynthesis; L-threonine from L-aspartate: step 4/5.</text>
</comment>
<organism evidence="16 18">
    <name type="scientific">Chryseobacterium jejuense</name>
    <dbReference type="NCBI Taxonomy" id="445960"/>
    <lineage>
        <taxon>Bacteria</taxon>
        <taxon>Pseudomonadati</taxon>
        <taxon>Bacteroidota</taxon>
        <taxon>Flavobacteriia</taxon>
        <taxon>Flavobacteriales</taxon>
        <taxon>Weeksellaceae</taxon>
        <taxon>Chryseobacterium group</taxon>
        <taxon>Chryseobacterium</taxon>
    </lineage>
</organism>
<feature type="domain" description="GHMP kinase C-terminal" evidence="14">
    <location>
        <begin position="207"/>
        <end position="278"/>
    </location>
</feature>
<evidence type="ECO:0000256" key="6">
    <source>
        <dbReference type="ARBA" id="ARBA00022679"/>
    </source>
</evidence>
<dbReference type="HAMAP" id="MF_00384">
    <property type="entry name" value="Homoser_kinase"/>
    <property type="match status" value="1"/>
</dbReference>
<keyword evidence="12" id="KW-0963">Cytoplasm</keyword>
<evidence type="ECO:0000259" key="13">
    <source>
        <dbReference type="Pfam" id="PF00288"/>
    </source>
</evidence>
<feature type="domain" description="GHMP kinase N-terminal" evidence="13">
    <location>
        <begin position="65"/>
        <end position="147"/>
    </location>
</feature>
<dbReference type="Pfam" id="PF08544">
    <property type="entry name" value="GHMP_kinases_C"/>
    <property type="match status" value="1"/>
</dbReference>
<dbReference type="GO" id="GO:0004413">
    <property type="term" value="F:homoserine kinase activity"/>
    <property type="evidence" value="ECO:0007669"/>
    <property type="project" value="UniProtKB-UniRule"/>
</dbReference>
<dbReference type="SUPFAM" id="SSF55060">
    <property type="entry name" value="GHMP Kinase, C-terminal domain"/>
    <property type="match status" value="1"/>
</dbReference>
<evidence type="ECO:0000256" key="7">
    <source>
        <dbReference type="ARBA" id="ARBA00022697"/>
    </source>
</evidence>
<evidence type="ECO:0000256" key="5">
    <source>
        <dbReference type="ARBA" id="ARBA00022605"/>
    </source>
</evidence>
<dbReference type="STRING" id="445960.SAMN05421542_3513"/>
<evidence type="ECO:0000256" key="1">
    <source>
        <dbReference type="ARBA" id="ARBA00005015"/>
    </source>
</evidence>
<dbReference type="InterPro" id="IPR013750">
    <property type="entry name" value="GHMP_kinase_C_dom"/>
</dbReference>
<evidence type="ECO:0000256" key="2">
    <source>
        <dbReference type="ARBA" id="ARBA00007370"/>
    </source>
</evidence>
<name>A0A2X2X775_CHRJE</name>
<comment type="subcellular location">
    <subcellularLocation>
        <location evidence="12">Cytoplasm</location>
    </subcellularLocation>
</comment>
<protein>
    <recommendedName>
        <fullName evidence="4 12">Homoserine kinase</fullName>
        <shortName evidence="12">HK</shortName>
        <shortName evidence="12">HSK</shortName>
        <ecNumber evidence="3 12">2.7.1.39</ecNumber>
    </recommendedName>
</protein>
<accession>A0A2X2X775</accession>
<dbReference type="Proteomes" id="UP000251670">
    <property type="component" value="Unassembled WGS sequence"/>
</dbReference>
<dbReference type="InterPro" id="IPR020568">
    <property type="entry name" value="Ribosomal_Su5_D2-typ_SF"/>
</dbReference>
<dbReference type="InterPro" id="IPR006204">
    <property type="entry name" value="GHMP_kinase_N_dom"/>
</dbReference>
<evidence type="ECO:0000256" key="3">
    <source>
        <dbReference type="ARBA" id="ARBA00012078"/>
    </source>
</evidence>
<evidence type="ECO:0000313" key="17">
    <source>
        <dbReference type="Proteomes" id="UP000199426"/>
    </source>
</evidence>
<evidence type="ECO:0000313" key="15">
    <source>
        <dbReference type="EMBL" id="SDJ42366.1"/>
    </source>
</evidence>
<keyword evidence="6 12" id="KW-0808">Transferase</keyword>
<evidence type="ECO:0000256" key="10">
    <source>
        <dbReference type="ARBA" id="ARBA00022840"/>
    </source>
</evidence>
<dbReference type="UniPathway" id="UPA00050">
    <property type="reaction ID" value="UER00064"/>
</dbReference>
<evidence type="ECO:0000313" key="16">
    <source>
        <dbReference type="EMBL" id="SQB46013.1"/>
    </source>
</evidence>
<keyword evidence="9 12" id="KW-0418">Kinase</keyword>
<evidence type="ECO:0000256" key="4">
    <source>
        <dbReference type="ARBA" id="ARBA00017858"/>
    </source>
</evidence>
<keyword evidence="10 12" id="KW-0067">ATP-binding</keyword>
<dbReference type="EMBL" id="FNEG01000005">
    <property type="protein sequence ID" value="SDJ42366.1"/>
    <property type="molecule type" value="Genomic_DNA"/>
</dbReference>
<keyword evidence="8 12" id="KW-0547">Nucleotide-binding</keyword>
<dbReference type="Proteomes" id="UP000199426">
    <property type="component" value="Unassembled WGS sequence"/>
</dbReference>
<comment type="catalytic activity">
    <reaction evidence="11 12">
        <text>L-homoserine + ATP = O-phospho-L-homoserine + ADP + H(+)</text>
        <dbReference type="Rhea" id="RHEA:13985"/>
        <dbReference type="ChEBI" id="CHEBI:15378"/>
        <dbReference type="ChEBI" id="CHEBI:30616"/>
        <dbReference type="ChEBI" id="CHEBI:57476"/>
        <dbReference type="ChEBI" id="CHEBI:57590"/>
        <dbReference type="ChEBI" id="CHEBI:456216"/>
        <dbReference type="EC" id="2.7.1.39"/>
    </reaction>
</comment>
<dbReference type="PANTHER" id="PTHR20861:SF1">
    <property type="entry name" value="HOMOSERINE KINASE"/>
    <property type="match status" value="1"/>
</dbReference>
<dbReference type="SUPFAM" id="SSF54211">
    <property type="entry name" value="Ribosomal protein S5 domain 2-like"/>
    <property type="match status" value="1"/>
</dbReference>